<protein>
    <submittedName>
        <fullName evidence="2">Uncharacterized protein</fullName>
    </submittedName>
</protein>
<name>A0A9D1EC60_9FIRM</name>
<accession>A0A9D1EC60</accession>
<evidence type="ECO:0000313" key="3">
    <source>
        <dbReference type="Proteomes" id="UP000824201"/>
    </source>
</evidence>
<reference evidence="2" key="1">
    <citation type="submission" date="2020-10" db="EMBL/GenBank/DDBJ databases">
        <authorList>
            <person name="Gilroy R."/>
        </authorList>
    </citation>
    <scope>NUCLEOTIDE SEQUENCE</scope>
    <source>
        <strain evidence="2">ChiW13-3771</strain>
    </source>
</reference>
<dbReference type="AlphaFoldDB" id="A0A9D1EC60"/>
<feature type="transmembrane region" description="Helical" evidence="1">
    <location>
        <begin position="20"/>
        <end position="39"/>
    </location>
</feature>
<dbReference type="Proteomes" id="UP000824201">
    <property type="component" value="Unassembled WGS sequence"/>
</dbReference>
<reference evidence="2" key="2">
    <citation type="journal article" date="2021" name="PeerJ">
        <title>Extensive microbial diversity within the chicken gut microbiome revealed by metagenomics and culture.</title>
        <authorList>
            <person name="Gilroy R."/>
            <person name="Ravi A."/>
            <person name="Getino M."/>
            <person name="Pursley I."/>
            <person name="Horton D.L."/>
            <person name="Alikhan N.F."/>
            <person name="Baker D."/>
            <person name="Gharbi K."/>
            <person name="Hall N."/>
            <person name="Watson M."/>
            <person name="Adriaenssens E.M."/>
            <person name="Foster-Nyarko E."/>
            <person name="Jarju S."/>
            <person name="Secka A."/>
            <person name="Antonio M."/>
            <person name="Oren A."/>
            <person name="Chaudhuri R.R."/>
            <person name="La Ragione R."/>
            <person name="Hildebrand F."/>
            <person name="Pallen M.J."/>
        </authorList>
    </citation>
    <scope>NUCLEOTIDE SEQUENCE</scope>
    <source>
        <strain evidence="2">ChiW13-3771</strain>
    </source>
</reference>
<evidence type="ECO:0000313" key="2">
    <source>
        <dbReference type="EMBL" id="HIR87485.1"/>
    </source>
</evidence>
<proteinExistence type="predicted"/>
<keyword evidence="1" id="KW-1133">Transmembrane helix</keyword>
<evidence type="ECO:0000256" key="1">
    <source>
        <dbReference type="SAM" id="Phobius"/>
    </source>
</evidence>
<sequence length="170" mass="19231">MNNDLYAEWLVKRKNGGKELLIEAGLIIVAAIGIFALAIFPTWGIFITAAAIIIAVLGFQALKVEYEYIFVTDELQITPILNQQRRRNKKRVTIEMQKVVVVAPMKGHELDPYTGNNKVKKIDFSSRMPDAKTYGVVIEDKGEKILYIIEPNDRTLNAMRNAAPRKVRLS</sequence>
<gene>
    <name evidence="2" type="ORF">IAC96_00900</name>
</gene>
<dbReference type="EMBL" id="DVHN01000006">
    <property type="protein sequence ID" value="HIR87485.1"/>
    <property type="molecule type" value="Genomic_DNA"/>
</dbReference>
<feature type="transmembrane region" description="Helical" evidence="1">
    <location>
        <begin position="45"/>
        <end position="62"/>
    </location>
</feature>
<keyword evidence="1" id="KW-0472">Membrane</keyword>
<organism evidence="2 3">
    <name type="scientific">Candidatus Fimimorpha faecalis</name>
    <dbReference type="NCBI Taxonomy" id="2840824"/>
    <lineage>
        <taxon>Bacteria</taxon>
        <taxon>Bacillati</taxon>
        <taxon>Bacillota</taxon>
        <taxon>Clostridia</taxon>
        <taxon>Eubacteriales</taxon>
        <taxon>Candidatus Fimimorpha</taxon>
    </lineage>
</organism>
<dbReference type="InterPro" id="IPR046088">
    <property type="entry name" value="DUF6106"/>
</dbReference>
<comment type="caution">
    <text evidence="2">The sequence shown here is derived from an EMBL/GenBank/DDBJ whole genome shotgun (WGS) entry which is preliminary data.</text>
</comment>
<dbReference type="Pfam" id="PF19601">
    <property type="entry name" value="DUF6106"/>
    <property type="match status" value="1"/>
</dbReference>
<keyword evidence="1" id="KW-0812">Transmembrane</keyword>